<feature type="chain" id="PRO_5040135644" evidence="2">
    <location>
        <begin position="20"/>
        <end position="494"/>
    </location>
</feature>
<accession>A0A9P0GJK2</accession>
<evidence type="ECO:0000256" key="2">
    <source>
        <dbReference type="SAM" id="SignalP"/>
    </source>
</evidence>
<sequence>MKTITLILFQCTIQVLSSALKSPIRAPLSIITLNDITPSERRHIAYLEQKLERSKRSGSDSGAILNIIKTSIGNGIKKKIGQLTKASAAASGEFSRTSSNKGEEHYHYTNHVPHHVEHEPSFDFWYLKKSVLNTLLQAVKAIKGGVIAIKGQLIKGGGKLVSASGKLVSSQGDAITKLGKTIATNAILVPYHSSSSNKGHYHEEYEVENHYPGPSHEDIYHNGPSGSSLDYHVTEDHPHHHDEGSGGLLILKKITDVNQGPQIHHRQSHYVQPPSASNLFSKLFSASSSLDPHKPELYPDKFPPNDYTDEVYKEPSYNKDYELASLASDNTPQEIPSASTVSKHRIRLSPNDQSKNYFNQNSNNLIISPLKNQIKTVPQTSDSSFKGSETNNVANNENPDYNTKTNYVSEVTKPLSIYLETPKMNYLLPPTNYDSPTTNYEQSALSDFNLNQVFRANYENRFNNKTSHGQELVELSLTPSITYEIKEDGTQRIV</sequence>
<dbReference type="Proteomes" id="UP001153636">
    <property type="component" value="Chromosome 6"/>
</dbReference>
<keyword evidence="2" id="KW-0732">Signal</keyword>
<dbReference type="AlphaFoldDB" id="A0A9P0GJK2"/>
<protein>
    <submittedName>
        <fullName evidence="3">Uncharacterized protein</fullName>
    </submittedName>
</protein>
<reference evidence="3" key="1">
    <citation type="submission" date="2022-01" db="EMBL/GenBank/DDBJ databases">
        <authorList>
            <person name="King R."/>
        </authorList>
    </citation>
    <scope>NUCLEOTIDE SEQUENCE</scope>
</reference>
<dbReference type="EMBL" id="OV651818">
    <property type="protein sequence ID" value="CAH1112086.1"/>
    <property type="molecule type" value="Genomic_DNA"/>
</dbReference>
<dbReference type="OrthoDB" id="8195535at2759"/>
<feature type="region of interest" description="Disordered" evidence="1">
    <location>
        <begin position="378"/>
        <end position="404"/>
    </location>
</feature>
<proteinExistence type="predicted"/>
<keyword evidence="4" id="KW-1185">Reference proteome</keyword>
<evidence type="ECO:0000313" key="3">
    <source>
        <dbReference type="EMBL" id="CAH1112086.1"/>
    </source>
</evidence>
<organism evidence="3 4">
    <name type="scientific">Psylliodes chrysocephalus</name>
    <dbReference type="NCBI Taxonomy" id="3402493"/>
    <lineage>
        <taxon>Eukaryota</taxon>
        <taxon>Metazoa</taxon>
        <taxon>Ecdysozoa</taxon>
        <taxon>Arthropoda</taxon>
        <taxon>Hexapoda</taxon>
        <taxon>Insecta</taxon>
        <taxon>Pterygota</taxon>
        <taxon>Neoptera</taxon>
        <taxon>Endopterygota</taxon>
        <taxon>Coleoptera</taxon>
        <taxon>Polyphaga</taxon>
        <taxon>Cucujiformia</taxon>
        <taxon>Chrysomeloidea</taxon>
        <taxon>Chrysomelidae</taxon>
        <taxon>Galerucinae</taxon>
        <taxon>Alticini</taxon>
        <taxon>Psylliodes</taxon>
    </lineage>
</organism>
<feature type="signal peptide" evidence="2">
    <location>
        <begin position="1"/>
        <end position="19"/>
    </location>
</feature>
<evidence type="ECO:0000256" key="1">
    <source>
        <dbReference type="SAM" id="MobiDB-lite"/>
    </source>
</evidence>
<gene>
    <name evidence="3" type="ORF">PSYICH_LOCUS12879</name>
</gene>
<evidence type="ECO:0000313" key="4">
    <source>
        <dbReference type="Proteomes" id="UP001153636"/>
    </source>
</evidence>
<name>A0A9P0GJK2_9CUCU</name>